<accession>A0AAU9DKF5</accession>
<evidence type="ECO:0000256" key="1">
    <source>
        <dbReference type="PIRSR" id="PIRSR601310-1"/>
    </source>
</evidence>
<dbReference type="SUPFAM" id="SSF54197">
    <property type="entry name" value="HIT-like"/>
    <property type="match status" value="1"/>
</dbReference>
<proteinExistence type="predicted"/>
<dbReference type="InterPro" id="IPR036265">
    <property type="entry name" value="HIT-like_sf"/>
</dbReference>
<dbReference type="EMBL" id="AP026802">
    <property type="protein sequence ID" value="BDR59026.1"/>
    <property type="molecule type" value="Genomic_DNA"/>
</dbReference>
<dbReference type="AlphaFoldDB" id="A0AAU9DKF5"/>
<dbReference type="InterPro" id="IPR052908">
    <property type="entry name" value="AP-4-A_phosphorylase"/>
</dbReference>
<feature type="short sequence motif" description="Histidine triad motif" evidence="2 3">
    <location>
        <begin position="96"/>
        <end position="100"/>
    </location>
</feature>
<dbReference type="Gene3D" id="3.30.428.10">
    <property type="entry name" value="HIT-like"/>
    <property type="match status" value="1"/>
</dbReference>
<dbReference type="InterPro" id="IPR001310">
    <property type="entry name" value="Histidine_triad_HIT"/>
</dbReference>
<dbReference type="PANTHER" id="PTHR42997:SF1">
    <property type="entry name" value="AP-4-A PHOSPHORYLASE"/>
    <property type="match status" value="1"/>
</dbReference>
<protein>
    <submittedName>
        <fullName evidence="5">HIT family protein</fullName>
    </submittedName>
</protein>
<keyword evidence="6" id="KW-1185">Reference proteome</keyword>
<dbReference type="KEGG" id="xap:XA3_14670"/>
<dbReference type="PANTHER" id="PTHR42997">
    <property type="entry name" value="HIT FAMILY HYDROLASE"/>
    <property type="match status" value="1"/>
</dbReference>
<dbReference type="PROSITE" id="PS51084">
    <property type="entry name" value="HIT_2"/>
    <property type="match status" value="1"/>
</dbReference>
<dbReference type="PRINTS" id="PR00332">
    <property type="entry name" value="HISTRIAD"/>
</dbReference>
<feature type="domain" description="HIT" evidence="4">
    <location>
        <begin position="5"/>
        <end position="111"/>
    </location>
</feature>
<dbReference type="Proteomes" id="UP001321861">
    <property type="component" value="Chromosome"/>
</dbReference>
<evidence type="ECO:0000259" key="4">
    <source>
        <dbReference type="PROSITE" id="PS51084"/>
    </source>
</evidence>
<feature type="active site" description="Tele-AMP-histidine intermediate" evidence="1">
    <location>
        <position position="98"/>
    </location>
</feature>
<evidence type="ECO:0000256" key="3">
    <source>
        <dbReference type="PROSITE-ProRule" id="PRU00464"/>
    </source>
</evidence>
<organism evidence="5 6">
    <name type="scientific">Xylocopilactobacillus apicola</name>
    <dbReference type="NCBI Taxonomy" id="2932184"/>
    <lineage>
        <taxon>Bacteria</taxon>
        <taxon>Bacillati</taxon>
        <taxon>Bacillota</taxon>
        <taxon>Bacilli</taxon>
        <taxon>Lactobacillales</taxon>
        <taxon>Lactobacillaceae</taxon>
        <taxon>Xylocopilactobacillus</taxon>
    </lineage>
</organism>
<evidence type="ECO:0000313" key="6">
    <source>
        <dbReference type="Proteomes" id="UP001321861"/>
    </source>
</evidence>
<evidence type="ECO:0000313" key="5">
    <source>
        <dbReference type="EMBL" id="BDR59026.1"/>
    </source>
</evidence>
<dbReference type="Pfam" id="PF01230">
    <property type="entry name" value="HIT"/>
    <property type="match status" value="1"/>
</dbReference>
<evidence type="ECO:0000256" key="2">
    <source>
        <dbReference type="PIRSR" id="PIRSR601310-3"/>
    </source>
</evidence>
<reference evidence="5 6" key="1">
    <citation type="journal article" date="2023" name="Microbiol. Spectr.">
        <title>Symbiosis of Carpenter Bees with Uncharacterized Lactic Acid Bacteria Showing NAD Auxotrophy.</title>
        <authorList>
            <person name="Kawasaki S."/>
            <person name="Ozawa K."/>
            <person name="Mori T."/>
            <person name="Yamamoto A."/>
            <person name="Ito M."/>
            <person name="Ohkuma M."/>
            <person name="Sakamoto M."/>
            <person name="Matsutani M."/>
        </authorList>
    </citation>
    <scope>NUCLEOTIDE SEQUENCE [LARGE SCALE GENOMIC DNA]</scope>
    <source>
        <strain evidence="5 6">XA3</strain>
    </source>
</reference>
<gene>
    <name evidence="5" type="ORF">XA3_14670</name>
</gene>
<sequence>MKKEPNCVFCQKKSADFILENNLAAAFWDLHPINPGHLLIIPKNHRSNYFKLTRDELEEINELIFAAKKLLDEKYQPAGYNLLSNNGHYGGQSIMHCHIHVIPRYPNDGLFMPKPRRKN</sequence>
<dbReference type="InterPro" id="IPR011146">
    <property type="entry name" value="HIT-like"/>
</dbReference>
<dbReference type="GO" id="GO:0003824">
    <property type="term" value="F:catalytic activity"/>
    <property type="evidence" value="ECO:0007669"/>
    <property type="project" value="InterPro"/>
</dbReference>
<dbReference type="RefSeq" id="WP_317634840.1">
    <property type="nucleotide sequence ID" value="NZ_AP026802.1"/>
</dbReference>
<name>A0AAU9DKF5_9LACO</name>